<dbReference type="AlphaFoldDB" id="A0A9Q2P890"/>
<proteinExistence type="inferred from homology"/>
<comment type="similarity">
    <text evidence="2">Belongs to the bacterial solute-binding protein 5 family.</text>
</comment>
<dbReference type="Pfam" id="PF00496">
    <property type="entry name" value="SBP_bac_5"/>
    <property type="match status" value="1"/>
</dbReference>
<gene>
    <name evidence="5" type="ORF">JQX41_22135</name>
    <name evidence="6" type="ORF">JQX48_22155</name>
</gene>
<dbReference type="InterPro" id="IPR030678">
    <property type="entry name" value="Peptide/Ni-bd"/>
</dbReference>
<comment type="subcellular location">
    <subcellularLocation>
        <location evidence="1">Periplasm</location>
    </subcellularLocation>
</comment>
<evidence type="ECO:0000256" key="1">
    <source>
        <dbReference type="ARBA" id="ARBA00004418"/>
    </source>
</evidence>
<evidence type="ECO:0000313" key="6">
    <source>
        <dbReference type="EMBL" id="MBM2419684.1"/>
    </source>
</evidence>
<dbReference type="PANTHER" id="PTHR30290">
    <property type="entry name" value="PERIPLASMIC BINDING COMPONENT OF ABC TRANSPORTER"/>
    <property type="match status" value="1"/>
</dbReference>
<evidence type="ECO:0000313" key="8">
    <source>
        <dbReference type="Proteomes" id="UP000809440"/>
    </source>
</evidence>
<dbReference type="SUPFAM" id="SSF53850">
    <property type="entry name" value="Periplasmic binding protein-like II"/>
    <property type="match status" value="1"/>
</dbReference>
<organism evidence="5 7">
    <name type="scientific">Marivita cryptomonadis</name>
    <dbReference type="NCBI Taxonomy" id="505252"/>
    <lineage>
        <taxon>Bacteria</taxon>
        <taxon>Pseudomonadati</taxon>
        <taxon>Pseudomonadota</taxon>
        <taxon>Alphaproteobacteria</taxon>
        <taxon>Rhodobacterales</taxon>
        <taxon>Roseobacteraceae</taxon>
        <taxon>Marivita</taxon>
    </lineage>
</organism>
<feature type="signal peptide" evidence="3">
    <location>
        <begin position="1"/>
        <end position="24"/>
    </location>
</feature>
<evidence type="ECO:0000259" key="4">
    <source>
        <dbReference type="Pfam" id="PF00496"/>
    </source>
</evidence>
<evidence type="ECO:0000313" key="5">
    <source>
        <dbReference type="EMBL" id="MBM2415013.1"/>
    </source>
</evidence>
<dbReference type="RefSeq" id="WP_138487732.1">
    <property type="nucleotide sequence ID" value="NZ_JAFBWU010000024.1"/>
</dbReference>
<keyword evidence="3" id="KW-0732">Signal</keyword>
<evidence type="ECO:0000313" key="7">
    <source>
        <dbReference type="Proteomes" id="UP000755667"/>
    </source>
</evidence>
<evidence type="ECO:0000256" key="2">
    <source>
        <dbReference type="ARBA" id="ARBA00005695"/>
    </source>
</evidence>
<dbReference type="EMBL" id="JAFBXF010000024">
    <property type="protein sequence ID" value="MBM2419684.1"/>
    <property type="molecule type" value="Genomic_DNA"/>
</dbReference>
<evidence type="ECO:0000256" key="3">
    <source>
        <dbReference type="SAM" id="SignalP"/>
    </source>
</evidence>
<feature type="domain" description="Solute-binding protein family 5" evidence="4">
    <location>
        <begin position="76"/>
        <end position="442"/>
    </location>
</feature>
<dbReference type="InterPro" id="IPR039424">
    <property type="entry name" value="SBP_5"/>
</dbReference>
<dbReference type="GO" id="GO:0030288">
    <property type="term" value="C:outer membrane-bounded periplasmic space"/>
    <property type="evidence" value="ECO:0007669"/>
    <property type="project" value="UniProtKB-ARBA"/>
</dbReference>
<sequence length="531" mass="57893">MKTSFVAAAVASLLTVGLAAPSFAETPPNMLVIANRIDDIKTFDPAESFEFAGADVSRNVYEKLVNFDPLDLDAGYQPQLADSWDISEDGMTITFTMADGHVFASGNTVTAKDAEFSLRRAVTLNKTPSFILTQFGFTPENVEQTIVAPDDKTLVLTLDKPYALSFVLNCLTATIGGIVDMETAMANEVDGDMGNAWLRTNTAGSGPYKVVDWKPSESVLMDLNPNYGGDAPAMERVIVQHIQESATQRLQLERGDIDVARNLSPEDVAGLADVDGVKVIDELRGRLMYFSANQKNEMLSDPKVLEALKLATDYEGMSGSFLKGQYTVHQAFLPLTFLGALEEKPFSYDMDAAKSALAASGHPDCGPIKISVRDAQERLDIAQSLQNTWGQLGCDIQLIVGTGAQTLDRYRAREHDIYLGAWGPDYPDPNTNAGTFAFNPDNSDEAGATGLLAWRNAWGIPEMSEKTLAAVVENDTATRAEMYRELQREHQQVSPFGVMFQQIEQNGMRSNVENFVAGGATTAVSYWVITK</sequence>
<dbReference type="GO" id="GO:1904680">
    <property type="term" value="F:peptide transmembrane transporter activity"/>
    <property type="evidence" value="ECO:0007669"/>
    <property type="project" value="TreeGrafter"/>
</dbReference>
<dbReference type="GO" id="GO:0043190">
    <property type="term" value="C:ATP-binding cassette (ABC) transporter complex"/>
    <property type="evidence" value="ECO:0007669"/>
    <property type="project" value="InterPro"/>
</dbReference>
<dbReference type="EMBL" id="JAFBXE010000024">
    <property type="protein sequence ID" value="MBM2415013.1"/>
    <property type="molecule type" value="Genomic_DNA"/>
</dbReference>
<name>A0A9Q2P890_9RHOB</name>
<dbReference type="GO" id="GO:0015833">
    <property type="term" value="P:peptide transport"/>
    <property type="evidence" value="ECO:0007669"/>
    <property type="project" value="TreeGrafter"/>
</dbReference>
<dbReference type="Gene3D" id="3.40.190.10">
    <property type="entry name" value="Periplasmic binding protein-like II"/>
    <property type="match status" value="1"/>
</dbReference>
<dbReference type="CDD" id="cd08512">
    <property type="entry name" value="PBP2_NikA_DppA_OppA_like_7"/>
    <property type="match status" value="1"/>
</dbReference>
<dbReference type="InterPro" id="IPR000914">
    <property type="entry name" value="SBP_5_dom"/>
</dbReference>
<feature type="chain" id="PRO_5040230235" evidence="3">
    <location>
        <begin position="25"/>
        <end position="531"/>
    </location>
</feature>
<protein>
    <submittedName>
        <fullName evidence="5">ABC transporter substrate-binding protein</fullName>
    </submittedName>
</protein>
<dbReference type="Gene3D" id="3.90.76.10">
    <property type="entry name" value="Dipeptide-binding Protein, Domain 1"/>
    <property type="match status" value="1"/>
</dbReference>
<reference evidence="5 8" key="1">
    <citation type="submission" date="2021-01" db="EMBL/GenBank/DDBJ databases">
        <title>Diatom-associated Roseobacters Show Island Model of Population Structure.</title>
        <authorList>
            <person name="Qu L."/>
            <person name="Feng X."/>
            <person name="Chen Y."/>
            <person name="Li L."/>
            <person name="Wang X."/>
            <person name="Hu Z."/>
            <person name="Wang H."/>
            <person name="Luo H."/>
        </authorList>
    </citation>
    <scope>NUCLEOTIDE SEQUENCE</scope>
    <source>
        <strain evidence="6 8">CC28-63</strain>
        <strain evidence="5">CC28-69</strain>
    </source>
</reference>
<dbReference type="Gene3D" id="3.10.105.10">
    <property type="entry name" value="Dipeptide-binding Protein, Domain 3"/>
    <property type="match status" value="1"/>
</dbReference>
<dbReference type="Proteomes" id="UP000809440">
    <property type="component" value="Unassembled WGS sequence"/>
</dbReference>
<dbReference type="PIRSF" id="PIRSF002741">
    <property type="entry name" value="MppA"/>
    <property type="match status" value="1"/>
</dbReference>
<keyword evidence="8" id="KW-1185">Reference proteome</keyword>
<accession>A0A9Q2P890</accession>
<comment type="caution">
    <text evidence="5">The sequence shown here is derived from an EMBL/GenBank/DDBJ whole genome shotgun (WGS) entry which is preliminary data.</text>
</comment>
<dbReference type="Proteomes" id="UP000755667">
    <property type="component" value="Unassembled WGS sequence"/>
</dbReference>